<dbReference type="SUPFAM" id="SSF56784">
    <property type="entry name" value="HAD-like"/>
    <property type="match status" value="1"/>
</dbReference>
<dbReference type="InterPro" id="IPR006357">
    <property type="entry name" value="HAD-SF_hydro_IIA"/>
</dbReference>
<dbReference type="NCBIfam" id="TIGR01549">
    <property type="entry name" value="HAD-SF-IA-v1"/>
    <property type="match status" value="1"/>
</dbReference>
<dbReference type="GO" id="GO:0016791">
    <property type="term" value="F:phosphatase activity"/>
    <property type="evidence" value="ECO:0007669"/>
    <property type="project" value="TreeGrafter"/>
</dbReference>
<dbReference type="AlphaFoldDB" id="A0A9X1DF53"/>
<sequence>MDVPISRGQIARQFLSAAKGVLLDWDGCVAIENRVLCSAKKLIEQHAGRIAIVSNNSTHVSADLAAVLARHGLDVPEHRILLAGVEAIRHVSARGARRVMMIGSPKVRQFARMQGIVLVRENADLVVLARDARFTYAKLERAANALQRGADLVVANVDRTHPGIGNRLVPETGSLLEALLACVDGVRDKMRVIGKPAPLLFELACERLSVTPGEAVMIGDNPETDGEGARRAGIHAILVGGASPLRLEHLIEPSV</sequence>
<proteinExistence type="predicted"/>
<dbReference type="EMBL" id="JAHGAW010000012">
    <property type="protein sequence ID" value="MBT2188781.1"/>
    <property type="molecule type" value="Genomic_DNA"/>
</dbReference>
<gene>
    <name evidence="1" type="ORF">KK488_17650</name>
</gene>
<dbReference type="InterPro" id="IPR006439">
    <property type="entry name" value="HAD-SF_hydro_IA"/>
</dbReference>
<organism evidence="1 2">
    <name type="scientific">Sphingobium nicotianae</name>
    <dbReference type="NCBI Taxonomy" id="2782607"/>
    <lineage>
        <taxon>Bacteria</taxon>
        <taxon>Pseudomonadati</taxon>
        <taxon>Pseudomonadota</taxon>
        <taxon>Alphaproteobacteria</taxon>
        <taxon>Sphingomonadales</taxon>
        <taxon>Sphingomonadaceae</taxon>
        <taxon>Sphingobium</taxon>
    </lineage>
</organism>
<dbReference type="InterPro" id="IPR036412">
    <property type="entry name" value="HAD-like_sf"/>
</dbReference>
<dbReference type="PANTHER" id="PTHR19288:SF46">
    <property type="entry name" value="HALOACID DEHALOGENASE-LIKE HYDROLASE DOMAIN-CONTAINING PROTEIN 2"/>
    <property type="match status" value="1"/>
</dbReference>
<dbReference type="Gene3D" id="3.40.50.1000">
    <property type="entry name" value="HAD superfamily/HAD-like"/>
    <property type="match status" value="2"/>
</dbReference>
<keyword evidence="1" id="KW-0378">Hydrolase</keyword>
<evidence type="ECO:0000313" key="2">
    <source>
        <dbReference type="Proteomes" id="UP001138757"/>
    </source>
</evidence>
<dbReference type="InterPro" id="IPR023214">
    <property type="entry name" value="HAD_sf"/>
</dbReference>
<dbReference type="Proteomes" id="UP001138757">
    <property type="component" value="Unassembled WGS sequence"/>
</dbReference>
<protein>
    <submittedName>
        <fullName evidence="1">HAD-IA family hydrolase</fullName>
    </submittedName>
</protein>
<reference evidence="1" key="1">
    <citation type="submission" date="2021-05" db="EMBL/GenBank/DDBJ databases">
        <title>Genome of Sphingobium sp. strain.</title>
        <authorList>
            <person name="Fan R."/>
        </authorList>
    </citation>
    <scope>NUCLEOTIDE SEQUENCE</scope>
    <source>
        <strain evidence="1">H33</strain>
    </source>
</reference>
<keyword evidence="2" id="KW-1185">Reference proteome</keyword>
<dbReference type="Pfam" id="PF13242">
    <property type="entry name" value="Hydrolase_like"/>
    <property type="match status" value="1"/>
</dbReference>
<dbReference type="GO" id="GO:0005737">
    <property type="term" value="C:cytoplasm"/>
    <property type="evidence" value="ECO:0007669"/>
    <property type="project" value="TreeGrafter"/>
</dbReference>
<dbReference type="Pfam" id="PF13344">
    <property type="entry name" value="Hydrolase_6"/>
    <property type="match status" value="1"/>
</dbReference>
<name>A0A9X1DF53_9SPHN</name>
<comment type="caution">
    <text evidence="1">The sequence shown here is derived from an EMBL/GenBank/DDBJ whole genome shotgun (WGS) entry which is preliminary data.</text>
</comment>
<evidence type="ECO:0000313" key="1">
    <source>
        <dbReference type="EMBL" id="MBT2188781.1"/>
    </source>
</evidence>
<accession>A0A9X1DF53</accession>
<dbReference type="PANTHER" id="PTHR19288">
    <property type="entry name" value="4-NITROPHENYLPHOSPHATASE-RELATED"/>
    <property type="match status" value="1"/>
</dbReference>